<keyword evidence="2 6" id="KW-0812">Transmembrane</keyword>
<feature type="transmembrane region" description="Helical" evidence="6">
    <location>
        <begin position="1586"/>
        <end position="1605"/>
    </location>
</feature>
<comment type="subcellular location">
    <subcellularLocation>
        <location evidence="1">Membrane</location>
        <topology evidence="1">Multi-pass membrane protein</topology>
    </subcellularLocation>
</comment>
<dbReference type="GO" id="GO:0005524">
    <property type="term" value="F:ATP binding"/>
    <property type="evidence" value="ECO:0007669"/>
    <property type="project" value="InterPro"/>
</dbReference>
<dbReference type="OrthoDB" id="7402257at2759"/>
<protein>
    <submittedName>
        <fullName evidence="8">CMP-sialic acid transporter 5</fullName>
    </submittedName>
</protein>
<evidence type="ECO:0000256" key="1">
    <source>
        <dbReference type="ARBA" id="ARBA00004141"/>
    </source>
</evidence>
<feature type="transmembrane region" description="Helical" evidence="6">
    <location>
        <begin position="237"/>
        <end position="255"/>
    </location>
</feature>
<evidence type="ECO:0000256" key="4">
    <source>
        <dbReference type="ARBA" id="ARBA00023136"/>
    </source>
</evidence>
<feature type="transmembrane region" description="Helical" evidence="6">
    <location>
        <begin position="200"/>
        <end position="217"/>
    </location>
</feature>
<feature type="transmembrane region" description="Helical" evidence="6">
    <location>
        <begin position="134"/>
        <end position="155"/>
    </location>
</feature>
<feature type="transmembrane region" description="Helical" evidence="6">
    <location>
        <begin position="1906"/>
        <end position="1929"/>
    </location>
</feature>
<dbReference type="Pfam" id="PF00946">
    <property type="entry name" value="Mononeg_RNA_pol"/>
    <property type="match status" value="1"/>
</dbReference>
<sequence length="2180" mass="240765">MAAISAILSAQGGLGYLAIHAGQFGAQPLLSKRFVAPGTPAASLVLGAEVAKVLGCMGMLRAEGRMDEALRDWSFQGFLLSAGIPSLTYLVQNLCVQVAYQKLDGITFNILNQTKMLFTALFVYLIVGRRQSAVQCVALVLLAAAGMLVSLSEASQVSKTSRSAESLAIGTFCILLGSALSGLGGAIVEWTLQRKRRDSYLFSSEMGILGCVIIVITHLMNATPGDEGLFQRWTPRTFIPVISQGWGGIVVGLIAKTSGSVKKGFAVMVGLILSCVLKWLVDGESLHWSTIVAVPLVATRAGFYQEAAGGNYRFVFVNSSPIGAVFVDVMLVKHTGSIGIGGPRHWDLRRDIVEASDKKAIVSSVHVVALALEKFSDFFTGTAFGRVKGAQTDSWRYLTFTMRVLLLEDLAQARSLSVSEKRLLRLGLSQLSFAAVKASGIIEVEAANGNQEEMATAKAKSMAVLTQAQKAVADIEAAIERKPRPYGFEDASILPLLDLLHGADEAPAEDWGLHPFFERLLRPMKVMERSVILMARDVCLSRAYMIMASEVSAQMGVRDLPPSELMEDVYRNGDEVLLRIGYDGFKFVKTHEEMCVGVALKKFDTLRGRGRFLEAAKASAAQDLESVGFCGAGEGVLHVDKVVEKLFEFENVVHLSEIFGMNKVWGYAKIAVVEGFQKAKDLMQQEQSLGYKENESNGRLPPVKHPGSHPRLVEWFTVQQVDIEQVSVGAPSLLDWSEVRFDRFLRFDTMPDVSQLLLDKAISRPLHQLYGMYSEDLIGASFDDLFRRRLLLALWDSKSINIPAIFSAYWREGFHWSTRIFAMTPKEQQMDRAPRMFTYTVPTRRLWHAALEHNIKEEVFALVPDQTMTMPGMKLTKRLLEPGSSTGPSHRKGGRFWVGKISLDFKKWCQHFAEDNSTPIGEVLDDAFGIAPTYARTQKEFGRAIELPPNERVAAAKLKLAEYLDRLNHGEDVDGAFISNKRGGEGIDQKLWTLATIAFVRAVSSAVSASCRLTGQGDNQVIEVRIRVPDDVPVGDEDLPHNRQILENRLNKIYEELITRSELIGLPLTREETWLSETLLIYGKRWVYRDSLLPQALKRIAKIATSPNAAMPERDVLCATSWAAALNASDGSTNPFPAYLIACSRSFARFRYELYSNSVMPSEGKMSGCDEKSIRKVPKEEQALHHLPHTSVLGGQPVLAPLHFLYRGHPDPLTLRLSSMKICAEGGLLSAKKHYIAIQQRRISKTSSKDAGSAAVRDPSGVPLERSRDAQSYLRDAVRDGLKSLGSRNEDFSPLTQDWLREDDKRITYLLMTMSPFNPREQRSPGQKVGIPLLVPINLLAMPEQREGIQDLEGAVRALRLAEELCAKLCFVGQVLFAISECVIDASWHVFTELVPLPLGPLAEKAPLNLTDPVWAPNGSDGLHPQLTRGGQLELMQESKGFDGVKIVVLGPLAESNWESIFPGAIAAIADRVLRIRTVLPGIPKPQGDGPIEAEPEPNPSTVSELLNGVGAKNWKAMAVDPTSFMRQSETIEATTPEISVARTSVASYFTEVKKSLDVPSGKDRTLFDWDQHGWMMWVSKEAGEVVLVLVFHVLSIILLIIVIISIVIVIVIITTTAIVIIIIVIIIIIISSLKKFVQAICATHLLQAGGDWAQLAAGADPYLAAGSDLHHPSQVPSYRDIIFYWKYFLCTDLRVFPKCKELAPQLAYLKWQVVDEQKAYGCPPNRGKVFMVQGLGKAPGGNALQSSQKDFHLFETMALLSFLTVPYIRMPLVMAFFTTGDRVNSLFDRGLQEYDSPESSRTEDDLLYMRTLPTFNEMLRASDAEALLSFLTVPYIRMPLVMAFFTTGDRVNSLFDRGLQEILENVPANSSMEQELVASPYGQLLTELSCAPSCLLAYLAKLLELALVLANSAMSQTVGTILFVLRVAARVESSAVRLTVLMLVKRPAMLLRGSNLVDVLALHVVLLFKRLWMPWMLTLSQVTLLHAWLIVQWMLTLVWMLSLTWVPRRLCSYRPFFNTRVNFSEKWALVPVGVMLSTGSLSTLSNARQVSGVLVWLVQWLMRNLLNSMLFGMSLQQVFYQAELEWQDEAVHGVLQNAVYFTDVLPLELQLHPDDMLHLGGCTGAPVGHLGGASVDPVGVARSTDGDLRSRSPLARVSDRSRADPAVPGGVLPTAPEGE</sequence>
<feature type="region of interest" description="Disordered" evidence="5">
    <location>
        <begin position="1247"/>
        <end position="1269"/>
    </location>
</feature>
<feature type="transmembrane region" description="Helical" evidence="6">
    <location>
        <begin position="1989"/>
        <end position="2007"/>
    </location>
</feature>
<organism evidence="8 9">
    <name type="scientific">Symbiodinium microadriaticum</name>
    <name type="common">Dinoflagellate</name>
    <name type="synonym">Zooxanthella microadriatica</name>
    <dbReference type="NCBI Taxonomy" id="2951"/>
    <lineage>
        <taxon>Eukaryota</taxon>
        <taxon>Sar</taxon>
        <taxon>Alveolata</taxon>
        <taxon>Dinophyceae</taxon>
        <taxon>Suessiales</taxon>
        <taxon>Symbiodiniaceae</taxon>
        <taxon>Symbiodinium</taxon>
    </lineage>
</organism>
<evidence type="ECO:0000313" key="8">
    <source>
        <dbReference type="EMBL" id="OLQ09244.1"/>
    </source>
</evidence>
<dbReference type="PANTHER" id="PTHR10231">
    <property type="entry name" value="NUCLEOTIDE-SUGAR TRANSMEMBRANE TRANSPORTER"/>
    <property type="match status" value="1"/>
</dbReference>
<feature type="domain" description="RdRp catalytic" evidence="7">
    <location>
        <begin position="897"/>
        <end position="1090"/>
    </location>
</feature>
<feature type="transmembrane region" description="Helical" evidence="6">
    <location>
        <begin position="1950"/>
        <end position="1969"/>
    </location>
</feature>
<feature type="transmembrane region" description="Helical" evidence="6">
    <location>
        <begin position="1611"/>
        <end position="1631"/>
    </location>
</feature>
<keyword evidence="3 6" id="KW-1133">Transmembrane helix</keyword>
<name>A0A1Q9EP81_SYMMI</name>
<dbReference type="InterPro" id="IPR007271">
    <property type="entry name" value="Nuc_sug_transpt"/>
</dbReference>
<evidence type="ECO:0000256" key="3">
    <source>
        <dbReference type="ARBA" id="ARBA00022989"/>
    </source>
</evidence>
<evidence type="ECO:0000256" key="2">
    <source>
        <dbReference type="ARBA" id="ARBA00022692"/>
    </source>
</evidence>
<dbReference type="EMBL" id="LSRX01000101">
    <property type="protein sequence ID" value="OLQ09244.1"/>
    <property type="molecule type" value="Genomic_DNA"/>
</dbReference>
<evidence type="ECO:0000256" key="6">
    <source>
        <dbReference type="SAM" id="Phobius"/>
    </source>
</evidence>
<comment type="caution">
    <text evidence="8">The sequence shown here is derived from an EMBL/GenBank/DDBJ whole genome shotgun (WGS) entry which is preliminary data.</text>
</comment>
<evidence type="ECO:0000256" key="5">
    <source>
        <dbReference type="SAM" id="MobiDB-lite"/>
    </source>
</evidence>
<dbReference type="Proteomes" id="UP000186817">
    <property type="component" value="Unassembled WGS sequence"/>
</dbReference>
<accession>A0A1Q9EP81</accession>
<dbReference type="InterPro" id="IPR014023">
    <property type="entry name" value="Mononeg_RNA_pol_cat"/>
</dbReference>
<dbReference type="GO" id="GO:0015165">
    <property type="term" value="F:pyrimidine nucleotide-sugar transmembrane transporter activity"/>
    <property type="evidence" value="ECO:0007669"/>
    <property type="project" value="InterPro"/>
</dbReference>
<dbReference type="PROSITE" id="PS50526">
    <property type="entry name" value="RDRP_SSRNA_NEG_NONSEG"/>
    <property type="match status" value="1"/>
</dbReference>
<feature type="transmembrane region" description="Helical" evidence="6">
    <location>
        <begin position="78"/>
        <end position="100"/>
    </location>
</feature>
<dbReference type="Pfam" id="PF04142">
    <property type="entry name" value="Nuc_sug_transp"/>
    <property type="match status" value="1"/>
</dbReference>
<feature type="region of interest" description="Disordered" evidence="5">
    <location>
        <begin position="2142"/>
        <end position="2180"/>
    </location>
</feature>
<feature type="transmembrane region" description="Helical" evidence="6">
    <location>
        <begin position="106"/>
        <end position="127"/>
    </location>
</feature>
<evidence type="ECO:0000259" key="7">
    <source>
        <dbReference type="PROSITE" id="PS50526"/>
    </source>
</evidence>
<feature type="transmembrane region" description="Helical" evidence="6">
    <location>
        <begin position="264"/>
        <end position="280"/>
    </location>
</feature>
<feature type="transmembrane region" description="Helical" evidence="6">
    <location>
        <begin position="167"/>
        <end position="188"/>
    </location>
</feature>
<feature type="transmembrane region" description="Helical" evidence="6">
    <location>
        <begin position="39"/>
        <end position="57"/>
    </location>
</feature>
<gene>
    <name evidence="8" type="ORF">AK812_SmicGene7182</name>
</gene>
<dbReference type="GO" id="GO:0003968">
    <property type="term" value="F:RNA-directed RNA polymerase activity"/>
    <property type="evidence" value="ECO:0007669"/>
    <property type="project" value="InterPro"/>
</dbReference>
<evidence type="ECO:0000313" key="9">
    <source>
        <dbReference type="Proteomes" id="UP000186817"/>
    </source>
</evidence>
<dbReference type="InterPro" id="IPR037185">
    <property type="entry name" value="EmrE-like"/>
</dbReference>
<keyword evidence="9" id="KW-1185">Reference proteome</keyword>
<proteinExistence type="predicted"/>
<dbReference type="GO" id="GO:0000139">
    <property type="term" value="C:Golgi membrane"/>
    <property type="evidence" value="ECO:0007669"/>
    <property type="project" value="InterPro"/>
</dbReference>
<dbReference type="GO" id="GO:0004482">
    <property type="term" value="F:mRNA 5'-cap (guanine-N7-)-methyltransferase activity"/>
    <property type="evidence" value="ECO:0007669"/>
    <property type="project" value="InterPro"/>
</dbReference>
<keyword evidence="4 6" id="KW-0472">Membrane</keyword>
<reference evidence="8 9" key="1">
    <citation type="submission" date="2016-02" db="EMBL/GenBank/DDBJ databases">
        <title>Genome analysis of coral dinoflagellate symbionts highlights evolutionary adaptations to a symbiotic lifestyle.</title>
        <authorList>
            <person name="Aranda M."/>
            <person name="Li Y."/>
            <person name="Liew Y.J."/>
            <person name="Baumgarten S."/>
            <person name="Simakov O."/>
            <person name="Wilson M."/>
            <person name="Piel J."/>
            <person name="Ashoor H."/>
            <person name="Bougouffa S."/>
            <person name="Bajic V.B."/>
            <person name="Ryu T."/>
            <person name="Ravasi T."/>
            <person name="Bayer T."/>
            <person name="Micklem G."/>
            <person name="Kim H."/>
            <person name="Bhak J."/>
            <person name="Lajeunesse T.C."/>
            <person name="Voolstra C.R."/>
        </authorList>
    </citation>
    <scope>NUCLEOTIDE SEQUENCE [LARGE SCALE GENOMIC DNA]</scope>
    <source>
        <strain evidence="8 9">CCMP2467</strain>
    </source>
</reference>
<dbReference type="SUPFAM" id="SSF103481">
    <property type="entry name" value="Multidrug resistance efflux transporter EmrE"/>
    <property type="match status" value="1"/>
</dbReference>